<dbReference type="PANTHER" id="PTHR37816:SF2">
    <property type="entry name" value="DNA TOPOLOGY MODULATION PROTEIN FLAR-RELATED PROTEIN"/>
    <property type="match status" value="1"/>
</dbReference>
<gene>
    <name evidence="1" type="ORF">SAMN04515674_108132</name>
</gene>
<accession>A0A1I5UZR7</accession>
<dbReference type="GO" id="GO:0016301">
    <property type="term" value="F:kinase activity"/>
    <property type="evidence" value="ECO:0007669"/>
    <property type="project" value="UniProtKB-KW"/>
</dbReference>
<dbReference type="SUPFAM" id="SSF52540">
    <property type="entry name" value="P-loop containing nucleoside triphosphate hydrolases"/>
    <property type="match status" value="1"/>
</dbReference>
<dbReference type="Pfam" id="PF13238">
    <property type="entry name" value="AAA_18"/>
    <property type="match status" value="1"/>
</dbReference>
<dbReference type="STRING" id="1079859.SAMN04515674_108132"/>
<dbReference type="Proteomes" id="UP000199306">
    <property type="component" value="Unassembled WGS sequence"/>
</dbReference>
<dbReference type="Gene3D" id="3.40.50.300">
    <property type="entry name" value="P-loop containing nucleotide triphosphate hydrolases"/>
    <property type="match status" value="1"/>
</dbReference>
<evidence type="ECO:0000313" key="2">
    <source>
        <dbReference type="Proteomes" id="UP000199306"/>
    </source>
</evidence>
<dbReference type="EMBL" id="FOXH01000008">
    <property type="protein sequence ID" value="SFQ00731.1"/>
    <property type="molecule type" value="Genomic_DNA"/>
</dbReference>
<proteinExistence type="predicted"/>
<dbReference type="OrthoDB" id="9813917at2"/>
<reference evidence="1 2" key="1">
    <citation type="submission" date="2016-10" db="EMBL/GenBank/DDBJ databases">
        <authorList>
            <person name="de Groot N.N."/>
        </authorList>
    </citation>
    <scope>NUCLEOTIDE SEQUENCE [LARGE SCALE GENOMIC DNA]</scope>
    <source>
        <strain evidence="2">E92,LMG 26720,CCM 7988</strain>
    </source>
</reference>
<keyword evidence="2" id="KW-1185">Reference proteome</keyword>
<dbReference type="RefSeq" id="WP_092017973.1">
    <property type="nucleotide sequence ID" value="NZ_FOXH01000008.1"/>
</dbReference>
<dbReference type="InterPro" id="IPR027417">
    <property type="entry name" value="P-loop_NTPase"/>
</dbReference>
<organism evidence="1 2">
    <name type="scientific">Pseudarcicella hirudinis</name>
    <dbReference type="NCBI Taxonomy" id="1079859"/>
    <lineage>
        <taxon>Bacteria</taxon>
        <taxon>Pseudomonadati</taxon>
        <taxon>Bacteroidota</taxon>
        <taxon>Cytophagia</taxon>
        <taxon>Cytophagales</taxon>
        <taxon>Flectobacillaceae</taxon>
        <taxon>Pseudarcicella</taxon>
    </lineage>
</organism>
<keyword evidence="1" id="KW-0808">Transferase</keyword>
<dbReference type="NCBIfam" id="NF004861">
    <property type="entry name" value="PRK06217.1"/>
    <property type="match status" value="1"/>
</dbReference>
<dbReference type="InterPro" id="IPR052922">
    <property type="entry name" value="Cytidylate_Kinase-2"/>
</dbReference>
<evidence type="ECO:0000313" key="1">
    <source>
        <dbReference type="EMBL" id="SFQ00731.1"/>
    </source>
</evidence>
<protein>
    <submittedName>
        <fullName evidence="1">Adenylate kinase</fullName>
    </submittedName>
</protein>
<name>A0A1I5UZR7_9BACT</name>
<dbReference type="AlphaFoldDB" id="A0A1I5UZR7"/>
<dbReference type="PANTHER" id="PTHR37816">
    <property type="entry name" value="YALI0E33011P"/>
    <property type="match status" value="1"/>
</dbReference>
<keyword evidence="1" id="KW-0418">Kinase</keyword>
<sequence>MKIHIMGASGSGVTTLGQKLSDTLHIPYFDSDDYFWVKTEPPFTTRRDPEERNQLIASDLKVHQNWIFGGSVINWAPHWVDSFDLVVFLWVNPETRIERLKQREYERYGEVIFKDPARNAQYLEFIEWAKGYDREETTGRSLKTHESWLKKVKCPILELRDNLTPQERTYAVLTEIKALHLSTDI</sequence>